<evidence type="ECO:0000256" key="6">
    <source>
        <dbReference type="PIRNR" id="PIRNR001123"/>
    </source>
</evidence>
<dbReference type="GO" id="GO:0046872">
    <property type="term" value="F:metal ion binding"/>
    <property type="evidence" value="ECO:0007669"/>
    <property type="project" value="UniProtKB-UniRule"/>
</dbReference>
<comment type="caution">
    <text evidence="9">The sequence shown here is derived from an EMBL/GenBank/DDBJ whole genome shotgun (WGS) entry which is preliminary data.</text>
</comment>
<dbReference type="Gene3D" id="3.40.630.10">
    <property type="entry name" value="Zn peptidases"/>
    <property type="match status" value="1"/>
</dbReference>
<organism evidence="9 10">
    <name type="scientific">Shimazuella alba</name>
    <dbReference type="NCBI Taxonomy" id="2690964"/>
    <lineage>
        <taxon>Bacteria</taxon>
        <taxon>Bacillati</taxon>
        <taxon>Bacillota</taxon>
        <taxon>Bacilli</taxon>
        <taxon>Bacillales</taxon>
        <taxon>Thermoactinomycetaceae</taxon>
        <taxon>Shimazuella</taxon>
    </lineage>
</organism>
<dbReference type="SUPFAM" id="SSF53187">
    <property type="entry name" value="Zn-dependent exopeptidases"/>
    <property type="match status" value="1"/>
</dbReference>
<dbReference type="Pfam" id="PF05343">
    <property type="entry name" value="Peptidase_M42"/>
    <property type="match status" value="1"/>
</dbReference>
<dbReference type="Gene3D" id="2.40.30.40">
    <property type="entry name" value="Peptidase M42, domain 2"/>
    <property type="match status" value="1"/>
</dbReference>
<evidence type="ECO:0000256" key="8">
    <source>
        <dbReference type="PIRSR" id="PIRSR001123-2"/>
    </source>
</evidence>
<evidence type="ECO:0000256" key="3">
    <source>
        <dbReference type="ARBA" id="ARBA00022670"/>
    </source>
</evidence>
<name>A0A6I4VX36_9BACL</name>
<evidence type="ECO:0000256" key="4">
    <source>
        <dbReference type="ARBA" id="ARBA00022723"/>
    </source>
</evidence>
<feature type="binding site" evidence="8">
    <location>
        <position position="329"/>
    </location>
    <ligand>
        <name>Zn(2+)</name>
        <dbReference type="ChEBI" id="CHEBI:29105"/>
        <label>2</label>
    </ligand>
</feature>
<dbReference type="SUPFAM" id="SSF101821">
    <property type="entry name" value="Aminopeptidase/glucanase lid domain"/>
    <property type="match status" value="1"/>
</dbReference>
<accession>A0A6I4VX36</accession>
<keyword evidence="10" id="KW-1185">Reference proteome</keyword>
<dbReference type="InterPro" id="IPR008007">
    <property type="entry name" value="Peptidase_M42"/>
</dbReference>
<dbReference type="InterPro" id="IPR023367">
    <property type="entry name" value="Peptidase_M42_dom2"/>
</dbReference>
<feature type="binding site" evidence="8">
    <location>
        <position position="241"/>
    </location>
    <ligand>
        <name>Zn(2+)</name>
        <dbReference type="ChEBI" id="CHEBI:29105"/>
        <label>1</label>
    </ligand>
</feature>
<dbReference type="AlphaFoldDB" id="A0A6I4VX36"/>
<dbReference type="PANTHER" id="PTHR32481:SF0">
    <property type="entry name" value="AMINOPEPTIDASE YPDE-RELATED"/>
    <property type="match status" value="1"/>
</dbReference>
<dbReference type="EMBL" id="WUUL01000014">
    <property type="protein sequence ID" value="MXQ55413.1"/>
    <property type="molecule type" value="Genomic_DNA"/>
</dbReference>
<gene>
    <name evidence="9" type="ORF">GSM42_17160</name>
</gene>
<protein>
    <submittedName>
        <fullName evidence="9">M20/M25/M40 family metallo-hydrolase</fullName>
    </submittedName>
</protein>
<feature type="active site" description="Proton acceptor" evidence="7">
    <location>
        <position position="218"/>
    </location>
</feature>
<reference evidence="9 10" key="1">
    <citation type="submission" date="2019-12" db="EMBL/GenBank/DDBJ databases">
        <title>Whole-genome analyses of novel actinobacteria.</title>
        <authorList>
            <person name="Sahin N."/>
            <person name="Saygin H."/>
        </authorList>
    </citation>
    <scope>NUCLEOTIDE SEQUENCE [LARGE SCALE GENOMIC DNA]</scope>
    <source>
        <strain evidence="9 10">KC615</strain>
    </source>
</reference>
<evidence type="ECO:0000313" key="9">
    <source>
        <dbReference type="EMBL" id="MXQ55413.1"/>
    </source>
</evidence>
<evidence type="ECO:0000256" key="1">
    <source>
        <dbReference type="ARBA" id="ARBA00006272"/>
    </source>
</evidence>
<keyword evidence="2" id="KW-0031">Aminopeptidase</keyword>
<evidence type="ECO:0000256" key="7">
    <source>
        <dbReference type="PIRSR" id="PIRSR001123-1"/>
    </source>
</evidence>
<dbReference type="InterPro" id="IPR051464">
    <property type="entry name" value="Peptidase_M42_aminopept"/>
</dbReference>
<dbReference type="CDD" id="cd05656">
    <property type="entry name" value="M42_Frv"/>
    <property type="match status" value="1"/>
</dbReference>
<feature type="binding site" evidence="8">
    <location>
        <position position="185"/>
    </location>
    <ligand>
        <name>Zn(2+)</name>
        <dbReference type="ChEBI" id="CHEBI:29105"/>
        <label>2</label>
    </ligand>
</feature>
<dbReference type="RefSeq" id="WP_160802762.1">
    <property type="nucleotide sequence ID" value="NZ_WUUL01000014.1"/>
</dbReference>
<dbReference type="GO" id="GO:0004177">
    <property type="term" value="F:aminopeptidase activity"/>
    <property type="evidence" value="ECO:0007669"/>
    <property type="project" value="UniProtKB-UniRule"/>
</dbReference>
<dbReference type="Proteomes" id="UP000430692">
    <property type="component" value="Unassembled WGS sequence"/>
</dbReference>
<dbReference type="PANTHER" id="PTHR32481">
    <property type="entry name" value="AMINOPEPTIDASE"/>
    <property type="match status" value="1"/>
</dbReference>
<feature type="binding site" evidence="8">
    <location>
        <position position="185"/>
    </location>
    <ligand>
        <name>Zn(2+)</name>
        <dbReference type="ChEBI" id="CHEBI:29105"/>
        <label>1</label>
    </ligand>
</feature>
<proteinExistence type="inferred from homology"/>
<dbReference type="PIRSF" id="PIRSF001123">
    <property type="entry name" value="PepA_GA"/>
    <property type="match status" value="1"/>
</dbReference>
<evidence type="ECO:0000256" key="2">
    <source>
        <dbReference type="ARBA" id="ARBA00022438"/>
    </source>
</evidence>
<keyword evidence="5 9" id="KW-0378">Hydrolase</keyword>
<feature type="binding site" evidence="8">
    <location>
        <position position="219"/>
    </location>
    <ligand>
        <name>Zn(2+)</name>
        <dbReference type="ChEBI" id="CHEBI:29105"/>
        <label>2</label>
    </ligand>
</feature>
<keyword evidence="4 8" id="KW-0479">Metal-binding</keyword>
<evidence type="ECO:0000256" key="5">
    <source>
        <dbReference type="ARBA" id="ARBA00022801"/>
    </source>
</evidence>
<dbReference type="GO" id="GO:0006508">
    <property type="term" value="P:proteolysis"/>
    <property type="evidence" value="ECO:0007669"/>
    <property type="project" value="UniProtKB-KW"/>
</dbReference>
<sequence>MLQTISPTRHSFATMLQELVDVAGPPGNEKAVREVMKKWAEPWSDEIITDRLGGLIARKGLSGPKVMLAAHLDEIGFMVTNITEDGYLRFQTLGGWWSQVLPAQRVEVHTRKGKLLGIIGSKPPHLMPNEDRKKGINIEDLFIDLGLESREEAVELGIRPGDFVIPYSPYTQLSNPHRVVGKAMDNRIGCAVVTEVLYRLSQGVRHPNQVFAVGTVMEEVGRRGAKTATAVVRPDVAFAIDVGIATDTPKIGFTPTHLHLGKGPVLALYDAGHIAHQPLLQLAREAAEEEGIPYQYEVVQRGGTDASHIHVYGTGVPTLTLGVPSRYIHSHTSVIDQRDVDHLVDWLVALTARLDRLTIDKLTR</sequence>
<keyword evidence="3" id="KW-0645">Protease</keyword>
<evidence type="ECO:0000313" key="10">
    <source>
        <dbReference type="Proteomes" id="UP000430692"/>
    </source>
</evidence>
<comment type="similarity">
    <text evidence="1 6">Belongs to the peptidase M42 family.</text>
</comment>
<feature type="binding site" evidence="8">
    <location>
        <position position="71"/>
    </location>
    <ligand>
        <name>Zn(2+)</name>
        <dbReference type="ChEBI" id="CHEBI:29105"/>
        <label>1</label>
    </ligand>
</feature>
<comment type="cofactor">
    <cofactor evidence="8">
        <name>a divalent metal cation</name>
        <dbReference type="ChEBI" id="CHEBI:60240"/>
    </cofactor>
    <text evidence="8">Binds 2 divalent metal cations per subunit.</text>
</comment>